<protein>
    <recommendedName>
        <fullName evidence="3">STAS/SEC14 domain-containing protein</fullName>
    </recommendedName>
</protein>
<evidence type="ECO:0000313" key="2">
    <source>
        <dbReference type="Proteomes" id="UP001597112"/>
    </source>
</evidence>
<evidence type="ECO:0000313" key="1">
    <source>
        <dbReference type="EMBL" id="MFD1003682.1"/>
    </source>
</evidence>
<keyword evidence="2" id="KW-1185">Reference proteome</keyword>
<evidence type="ECO:0008006" key="3">
    <source>
        <dbReference type="Google" id="ProtNLM"/>
    </source>
</evidence>
<dbReference type="Proteomes" id="UP001597112">
    <property type="component" value="Unassembled WGS sequence"/>
</dbReference>
<organism evidence="1 2">
    <name type="scientific">Ohtaekwangia kribbensis</name>
    <dbReference type="NCBI Taxonomy" id="688913"/>
    <lineage>
        <taxon>Bacteria</taxon>
        <taxon>Pseudomonadati</taxon>
        <taxon>Bacteroidota</taxon>
        <taxon>Cytophagia</taxon>
        <taxon>Cytophagales</taxon>
        <taxon>Fulvivirgaceae</taxon>
        <taxon>Ohtaekwangia</taxon>
    </lineage>
</organism>
<gene>
    <name evidence="1" type="ORF">ACFQ21_30430</name>
</gene>
<proteinExistence type="predicted"/>
<sequence length="131" mass="14809">MQNYFETEFIVIGYSKVNHAVVATWKTPPTSDEFRVGMDNMLQGMIDFKTGKIVADTIYMGAVHPDDQAWAASHWYNRAEKAGFSHNAIIVPSDLFTEMSVEGILNQVQDNVAVIAYFPSKEEAIAWIDRF</sequence>
<accession>A0ABW3KC90</accession>
<reference evidence="2" key="1">
    <citation type="journal article" date="2019" name="Int. J. Syst. Evol. Microbiol.">
        <title>The Global Catalogue of Microorganisms (GCM) 10K type strain sequencing project: providing services to taxonomists for standard genome sequencing and annotation.</title>
        <authorList>
            <consortium name="The Broad Institute Genomics Platform"/>
            <consortium name="The Broad Institute Genome Sequencing Center for Infectious Disease"/>
            <person name="Wu L."/>
            <person name="Ma J."/>
        </authorList>
    </citation>
    <scope>NUCLEOTIDE SEQUENCE [LARGE SCALE GENOMIC DNA]</scope>
    <source>
        <strain evidence="2">CCUG 58938</strain>
    </source>
</reference>
<comment type="caution">
    <text evidence="1">The sequence shown here is derived from an EMBL/GenBank/DDBJ whole genome shotgun (WGS) entry which is preliminary data.</text>
</comment>
<dbReference type="EMBL" id="JBHTKA010000016">
    <property type="protein sequence ID" value="MFD1003682.1"/>
    <property type="molecule type" value="Genomic_DNA"/>
</dbReference>
<dbReference type="RefSeq" id="WP_377586628.1">
    <property type="nucleotide sequence ID" value="NZ_JBHTKA010000016.1"/>
</dbReference>
<name>A0ABW3KC90_9BACT</name>